<dbReference type="PANTHER" id="PTHR42659">
    <property type="entry name" value="XANTHINE DEHYDROGENASE SUBUNIT C-RELATED"/>
    <property type="match status" value="1"/>
</dbReference>
<dbReference type="InterPro" id="IPR002346">
    <property type="entry name" value="Mopterin_DH_FAD-bd"/>
</dbReference>
<dbReference type="InterPro" id="IPR036683">
    <property type="entry name" value="CO_DH_flav_C_dom_sf"/>
</dbReference>
<geneLocation type="plasmid" evidence="4">
    <name>pNBC436</name>
</geneLocation>
<keyword evidence="1" id="KW-0285">Flavoprotein</keyword>
<dbReference type="GO" id="GO:0016491">
    <property type="term" value="F:oxidoreductase activity"/>
    <property type="evidence" value="ECO:0007669"/>
    <property type="project" value="InterPro"/>
</dbReference>
<keyword evidence="2" id="KW-0274">FAD</keyword>
<dbReference type="InterPro" id="IPR051312">
    <property type="entry name" value="Diverse_Substr_Oxidored"/>
</dbReference>
<proteinExistence type="predicted"/>
<dbReference type="InterPro" id="IPR016169">
    <property type="entry name" value="FAD-bd_PCMH_sub2"/>
</dbReference>
<organism evidence="4">
    <name type="scientific">Bosea sp. NBC_00436</name>
    <dbReference type="NCBI Taxonomy" id="2969620"/>
    <lineage>
        <taxon>Bacteria</taxon>
        <taxon>Pseudomonadati</taxon>
        <taxon>Pseudomonadota</taxon>
        <taxon>Alphaproteobacteria</taxon>
        <taxon>Hyphomicrobiales</taxon>
        <taxon>Boseaceae</taxon>
        <taxon>Bosea</taxon>
    </lineage>
</organism>
<dbReference type="Gene3D" id="3.30.465.10">
    <property type="match status" value="2"/>
</dbReference>
<dbReference type="SUPFAM" id="SSF56176">
    <property type="entry name" value="FAD-binding/transporter-associated domain-like"/>
    <property type="match status" value="1"/>
</dbReference>
<evidence type="ECO:0000313" key="4">
    <source>
        <dbReference type="EMBL" id="UZF89965.1"/>
    </source>
</evidence>
<reference evidence="4" key="1">
    <citation type="submission" date="2022-08" db="EMBL/GenBank/DDBJ databases">
        <title>Complete Genome Sequences of 2 Bosea sp. soil isolates.</title>
        <authorList>
            <person name="Alvarez Arevalo M."/>
            <person name="Sterndorff E.B."/>
            <person name="Faurdal D."/>
            <person name="Joergensen T.S."/>
            <person name="Weber T."/>
        </authorList>
    </citation>
    <scope>NUCLEOTIDE SEQUENCE</scope>
    <source>
        <strain evidence="4">NBC_00436</strain>
        <plasmid evidence="4">pNBC436</plasmid>
    </source>
</reference>
<dbReference type="SUPFAM" id="SSF55447">
    <property type="entry name" value="CO dehydrogenase flavoprotein C-terminal domain-like"/>
    <property type="match status" value="1"/>
</dbReference>
<dbReference type="Gene3D" id="3.30.390.50">
    <property type="entry name" value="CO dehydrogenase flavoprotein, C-terminal domain"/>
    <property type="match status" value="1"/>
</dbReference>
<accession>A0A9E8CP48</accession>
<dbReference type="Pfam" id="PF00941">
    <property type="entry name" value="FAD_binding_5"/>
    <property type="match status" value="1"/>
</dbReference>
<dbReference type="InterPro" id="IPR005107">
    <property type="entry name" value="CO_DH_flav_C"/>
</dbReference>
<dbReference type="PROSITE" id="PS51387">
    <property type="entry name" value="FAD_PCMH"/>
    <property type="match status" value="1"/>
</dbReference>
<evidence type="ECO:0000256" key="2">
    <source>
        <dbReference type="ARBA" id="ARBA00022827"/>
    </source>
</evidence>
<dbReference type="GO" id="GO:0071949">
    <property type="term" value="F:FAD binding"/>
    <property type="evidence" value="ECO:0007669"/>
    <property type="project" value="InterPro"/>
</dbReference>
<dbReference type="InterPro" id="IPR016166">
    <property type="entry name" value="FAD-bd_PCMH"/>
</dbReference>
<feature type="domain" description="FAD-binding PCMH-type" evidence="3">
    <location>
        <begin position="1"/>
        <end position="220"/>
    </location>
</feature>
<protein>
    <submittedName>
        <fullName evidence="4">Xanthine dehydrogenase family protein subunit M</fullName>
    </submittedName>
</protein>
<evidence type="ECO:0000259" key="3">
    <source>
        <dbReference type="PROSITE" id="PS51387"/>
    </source>
</evidence>
<keyword evidence="4" id="KW-0614">Plasmid</keyword>
<dbReference type="PANTHER" id="PTHR42659:SF1">
    <property type="entry name" value="OXIDOREDUCTASE"/>
    <property type="match status" value="1"/>
</dbReference>
<dbReference type="Gene3D" id="3.30.43.10">
    <property type="entry name" value="Uridine Diphospho-n-acetylenolpyruvylglucosamine Reductase, domain 2"/>
    <property type="match status" value="1"/>
</dbReference>
<dbReference type="AlphaFoldDB" id="A0A9E8CP48"/>
<dbReference type="InterPro" id="IPR016167">
    <property type="entry name" value="FAD-bd_PCMH_sub1"/>
</dbReference>
<sequence>MRPFEFHRAASIGEALDLLAQPGTHPLAGGTTIIDLMKLGVEHPVALVDIAALPLGAIEIAGDVLRIGALAGNSAVAADRTVRSEMPAISEALLSGASGQIRNAASMAGNLLQRTRCAFFRSHDWPCNKRAAGSGCPAQEGANAHHAVLGTSEHCLAVNPSDVAVALLALDAVVGMRCHAAAREVPLAEFYRLPGITPQVETVMRPGELITHIDVPKSRLGPKSTYLKLRGRASYEFASASVAAAVFCEAGLVAEVAVALGGLGTVPWRDREAEALLLGKPLTKETVAVFCRALLAPARPSEANHYKLDLASGAIHRALIRSASC</sequence>
<evidence type="ECO:0000256" key="1">
    <source>
        <dbReference type="ARBA" id="ARBA00022630"/>
    </source>
</evidence>
<dbReference type="Pfam" id="PF03450">
    <property type="entry name" value="CO_deh_flav_C"/>
    <property type="match status" value="1"/>
</dbReference>
<gene>
    <name evidence="4" type="ORF">NWE54_27060</name>
</gene>
<dbReference type="SMART" id="SM01092">
    <property type="entry name" value="CO_deh_flav_C"/>
    <property type="match status" value="1"/>
</dbReference>
<dbReference type="EMBL" id="CP102775">
    <property type="protein sequence ID" value="UZF89965.1"/>
    <property type="molecule type" value="Genomic_DNA"/>
</dbReference>
<name>A0A9E8CP48_9HYPH</name>
<dbReference type="InterPro" id="IPR036318">
    <property type="entry name" value="FAD-bd_PCMH-like_sf"/>
</dbReference>